<evidence type="ECO:0000313" key="1">
    <source>
        <dbReference type="EMBL" id="TFK69590.1"/>
    </source>
</evidence>
<reference evidence="1 2" key="1">
    <citation type="journal article" date="2019" name="Nat. Ecol. Evol.">
        <title>Megaphylogeny resolves global patterns of mushroom evolution.</title>
        <authorList>
            <person name="Varga T."/>
            <person name="Krizsan K."/>
            <person name="Foldi C."/>
            <person name="Dima B."/>
            <person name="Sanchez-Garcia M."/>
            <person name="Sanchez-Ramirez S."/>
            <person name="Szollosi G.J."/>
            <person name="Szarkandi J.G."/>
            <person name="Papp V."/>
            <person name="Albert L."/>
            <person name="Andreopoulos W."/>
            <person name="Angelini C."/>
            <person name="Antonin V."/>
            <person name="Barry K.W."/>
            <person name="Bougher N.L."/>
            <person name="Buchanan P."/>
            <person name="Buyck B."/>
            <person name="Bense V."/>
            <person name="Catcheside P."/>
            <person name="Chovatia M."/>
            <person name="Cooper J."/>
            <person name="Damon W."/>
            <person name="Desjardin D."/>
            <person name="Finy P."/>
            <person name="Geml J."/>
            <person name="Haridas S."/>
            <person name="Hughes K."/>
            <person name="Justo A."/>
            <person name="Karasinski D."/>
            <person name="Kautmanova I."/>
            <person name="Kiss B."/>
            <person name="Kocsube S."/>
            <person name="Kotiranta H."/>
            <person name="LaButti K.M."/>
            <person name="Lechner B.E."/>
            <person name="Liimatainen K."/>
            <person name="Lipzen A."/>
            <person name="Lukacs Z."/>
            <person name="Mihaltcheva S."/>
            <person name="Morgado L.N."/>
            <person name="Niskanen T."/>
            <person name="Noordeloos M.E."/>
            <person name="Ohm R.A."/>
            <person name="Ortiz-Santana B."/>
            <person name="Ovrebo C."/>
            <person name="Racz N."/>
            <person name="Riley R."/>
            <person name="Savchenko A."/>
            <person name="Shiryaev A."/>
            <person name="Soop K."/>
            <person name="Spirin V."/>
            <person name="Szebenyi C."/>
            <person name="Tomsovsky M."/>
            <person name="Tulloss R.E."/>
            <person name="Uehling J."/>
            <person name="Grigoriev I.V."/>
            <person name="Vagvolgyi C."/>
            <person name="Papp T."/>
            <person name="Martin F.M."/>
            <person name="Miettinen O."/>
            <person name="Hibbett D.S."/>
            <person name="Nagy L.G."/>
        </authorList>
    </citation>
    <scope>NUCLEOTIDE SEQUENCE [LARGE SCALE GENOMIC DNA]</scope>
    <source>
        <strain evidence="1 2">NL-1719</strain>
    </source>
</reference>
<evidence type="ECO:0000313" key="2">
    <source>
        <dbReference type="Proteomes" id="UP000308600"/>
    </source>
</evidence>
<keyword evidence="2" id="KW-1185">Reference proteome</keyword>
<dbReference type="EMBL" id="ML208328">
    <property type="protein sequence ID" value="TFK69590.1"/>
    <property type="molecule type" value="Genomic_DNA"/>
</dbReference>
<protein>
    <submittedName>
        <fullName evidence="1">Uncharacterized protein</fullName>
    </submittedName>
</protein>
<name>A0ACD3AVK7_9AGAR</name>
<accession>A0ACD3AVK7</accession>
<sequence>MSPSDPAFPPEIEYIIFTNTLALKVVRVEHSICFWLIPTIMQTVAICAIQHGQALSYPPSRGISTLHRYGNHTHNLFIWLSKYHLSEFTVDQYFSLCPNVTDLLLWTGCDIDRAQLDLMSRLPLTRLSMDLDRIPETTPELIRLFSKITHLEHITPITPSSYPALLKSFTNLTHLALPDGSSQSVVTLLFNDHPRLQVLILLESNTEEILRLTGGFDSNLDDLRVVFMMYKVGSEVEEWRLDVQEGRGMWGLADEAIAERRKLKAAMGGEGKSL</sequence>
<proteinExistence type="predicted"/>
<gene>
    <name evidence="1" type="ORF">BDN72DRAFT_840185</name>
</gene>
<organism evidence="1 2">
    <name type="scientific">Pluteus cervinus</name>
    <dbReference type="NCBI Taxonomy" id="181527"/>
    <lineage>
        <taxon>Eukaryota</taxon>
        <taxon>Fungi</taxon>
        <taxon>Dikarya</taxon>
        <taxon>Basidiomycota</taxon>
        <taxon>Agaricomycotina</taxon>
        <taxon>Agaricomycetes</taxon>
        <taxon>Agaricomycetidae</taxon>
        <taxon>Agaricales</taxon>
        <taxon>Pluteineae</taxon>
        <taxon>Pluteaceae</taxon>
        <taxon>Pluteus</taxon>
    </lineage>
</organism>
<dbReference type="Proteomes" id="UP000308600">
    <property type="component" value="Unassembled WGS sequence"/>
</dbReference>